<keyword evidence="5" id="KW-0378">Hydrolase</keyword>
<feature type="region of interest" description="Disordered" evidence="7">
    <location>
        <begin position="123"/>
        <end position="204"/>
    </location>
</feature>
<dbReference type="PANTHER" id="PTHR12931:SF15">
    <property type="entry name" value="UBIQUITIN THIOESTERASE OTUBAIN-LIKE"/>
    <property type="match status" value="1"/>
</dbReference>
<evidence type="ECO:0000256" key="2">
    <source>
        <dbReference type="ARBA" id="ARBA00012759"/>
    </source>
</evidence>
<dbReference type="InterPro" id="IPR042467">
    <property type="entry name" value="Peptidase_C65_otubain_sub2"/>
</dbReference>
<organism evidence="8 9">
    <name type="scientific">Prorocentrum cordatum</name>
    <dbReference type="NCBI Taxonomy" id="2364126"/>
    <lineage>
        <taxon>Eukaryota</taxon>
        <taxon>Sar</taxon>
        <taxon>Alveolata</taxon>
        <taxon>Dinophyceae</taxon>
        <taxon>Prorocentrales</taxon>
        <taxon>Prorocentraceae</taxon>
        <taxon>Prorocentrum</taxon>
    </lineage>
</organism>
<dbReference type="PANTHER" id="PTHR12931">
    <property type="entry name" value="UBIQUITIN THIOLESTERASE PROTEIN OTUB"/>
    <property type="match status" value="1"/>
</dbReference>
<keyword evidence="6" id="KW-0788">Thiol protease</keyword>
<dbReference type="InterPro" id="IPR042468">
    <property type="entry name" value="Peptidase_C65_otubain_sub1"/>
</dbReference>
<reference evidence="8" key="1">
    <citation type="submission" date="2023-10" db="EMBL/GenBank/DDBJ databases">
        <authorList>
            <person name="Chen Y."/>
            <person name="Shah S."/>
            <person name="Dougan E. K."/>
            <person name="Thang M."/>
            <person name="Chan C."/>
        </authorList>
    </citation>
    <scope>NUCLEOTIDE SEQUENCE [LARGE SCALE GENOMIC DNA]</scope>
</reference>
<proteinExistence type="predicted"/>
<evidence type="ECO:0000256" key="6">
    <source>
        <dbReference type="ARBA" id="ARBA00022807"/>
    </source>
</evidence>
<evidence type="ECO:0000256" key="1">
    <source>
        <dbReference type="ARBA" id="ARBA00000707"/>
    </source>
</evidence>
<dbReference type="Proteomes" id="UP001189429">
    <property type="component" value="Unassembled WGS sequence"/>
</dbReference>
<dbReference type="Gene3D" id="1.20.1300.20">
    <property type="entry name" value="Peptidase C65 Otubain, subdomain 2"/>
    <property type="match status" value="1"/>
</dbReference>
<dbReference type="Gene3D" id="3.30.200.60">
    <property type="entry name" value="Peptidase C65 Otubain, subdomain 1"/>
    <property type="match status" value="1"/>
</dbReference>
<keyword evidence="3" id="KW-0645">Protease</keyword>
<evidence type="ECO:0000256" key="3">
    <source>
        <dbReference type="ARBA" id="ARBA00022670"/>
    </source>
</evidence>
<evidence type="ECO:0000256" key="7">
    <source>
        <dbReference type="SAM" id="MobiDB-lite"/>
    </source>
</evidence>
<protein>
    <recommendedName>
        <fullName evidence="2">ubiquitinyl hydrolase 1</fullName>
        <ecNumber evidence="2">3.4.19.12</ecNumber>
    </recommendedName>
</protein>
<sequence>MCSTLCSDGSGSSDRALGPPEGPPCCPQEPTARKMPLVNVSRCEALSSLAWDFRFNRDFGDKVRALEAMGYRGWRRIRGDGNCFYRAVGFGLLQLLAAQEGARRAAWGAQVCHNLGAVRFEDAACPTGRPRGPARPRPAPRGGRHVGRRRRRGRGGGGRAGDGAGGDGAAPEHGPPRQRPGPCPGARTAPRGRRVPAQAGPRRGEASAGISYEVVCLAQGYGGVEDFCRRVVLPMGTEAEGVVLGALPAALGVGLRVVLLDRRGSKDVPLCDYNMPAGAPESGAVAAPVVHLQLRPGHYDLLYFGEECADGAEVQSEEGEGEEDRR</sequence>
<feature type="compositionally biased region" description="Basic residues" evidence="7">
    <location>
        <begin position="142"/>
        <end position="154"/>
    </location>
</feature>
<feature type="compositionally biased region" description="Polar residues" evidence="7">
    <location>
        <begin position="1"/>
        <end position="13"/>
    </location>
</feature>
<dbReference type="SUPFAM" id="SSF54001">
    <property type="entry name" value="Cysteine proteinases"/>
    <property type="match status" value="2"/>
</dbReference>
<evidence type="ECO:0000256" key="5">
    <source>
        <dbReference type="ARBA" id="ARBA00022801"/>
    </source>
</evidence>
<keyword evidence="9" id="KW-1185">Reference proteome</keyword>
<dbReference type="InterPro" id="IPR038765">
    <property type="entry name" value="Papain-like_cys_pep_sf"/>
</dbReference>
<gene>
    <name evidence="8" type="ORF">PCOR1329_LOCUS31541</name>
</gene>
<evidence type="ECO:0000256" key="4">
    <source>
        <dbReference type="ARBA" id="ARBA00022786"/>
    </source>
</evidence>
<dbReference type="EMBL" id="CAUYUJ010012459">
    <property type="protein sequence ID" value="CAK0833999.1"/>
    <property type="molecule type" value="Genomic_DNA"/>
</dbReference>
<dbReference type="CDD" id="cd22749">
    <property type="entry name" value="Otubain_C65"/>
    <property type="match status" value="1"/>
</dbReference>
<accession>A0ABN9SQ09</accession>
<keyword evidence="4" id="KW-0833">Ubl conjugation pathway</keyword>
<evidence type="ECO:0000313" key="9">
    <source>
        <dbReference type="Proteomes" id="UP001189429"/>
    </source>
</evidence>
<dbReference type="Pfam" id="PF10275">
    <property type="entry name" value="Peptidase_C65"/>
    <property type="match status" value="2"/>
</dbReference>
<comment type="catalytic activity">
    <reaction evidence="1">
        <text>Thiol-dependent hydrolysis of ester, thioester, amide, peptide and isopeptide bonds formed by the C-terminal Gly of ubiquitin (a 76-residue protein attached to proteins as an intracellular targeting signal).</text>
        <dbReference type="EC" id="3.4.19.12"/>
    </reaction>
</comment>
<feature type="compositionally biased region" description="Gly residues" evidence="7">
    <location>
        <begin position="155"/>
        <end position="168"/>
    </location>
</feature>
<comment type="caution">
    <text evidence="8">The sequence shown here is derived from an EMBL/GenBank/DDBJ whole genome shotgun (WGS) entry which is preliminary data.</text>
</comment>
<feature type="region of interest" description="Disordered" evidence="7">
    <location>
        <begin position="1"/>
        <end position="27"/>
    </location>
</feature>
<dbReference type="EC" id="3.4.19.12" evidence="2"/>
<dbReference type="InterPro" id="IPR019400">
    <property type="entry name" value="Peptidase_C65_otubain"/>
</dbReference>
<name>A0ABN9SQ09_9DINO</name>
<evidence type="ECO:0000313" key="8">
    <source>
        <dbReference type="EMBL" id="CAK0833999.1"/>
    </source>
</evidence>